<name>A0ABR7ZVU2_9CYAN</name>
<dbReference type="InterPro" id="IPR050054">
    <property type="entry name" value="UPRTase/APRTase"/>
</dbReference>
<comment type="similarity">
    <text evidence="3">Belongs to the UPRTase family.</text>
</comment>
<evidence type="ECO:0000256" key="9">
    <source>
        <dbReference type="ARBA" id="ARBA00023134"/>
    </source>
</evidence>
<dbReference type="InterPro" id="IPR005765">
    <property type="entry name" value="UPRT"/>
</dbReference>
<dbReference type="Gene3D" id="3.40.50.2020">
    <property type="match status" value="1"/>
</dbReference>
<dbReference type="Pfam" id="PF14681">
    <property type="entry name" value="UPRTase"/>
    <property type="match status" value="1"/>
</dbReference>
<feature type="domain" description="Phosphoribosyltransferase" evidence="11">
    <location>
        <begin position="9"/>
        <end position="216"/>
    </location>
</feature>
<comment type="cofactor">
    <cofactor evidence="1">
        <name>Mg(2+)</name>
        <dbReference type="ChEBI" id="CHEBI:18420"/>
    </cofactor>
</comment>
<protein>
    <recommendedName>
        <fullName evidence="4 10">Uracil phosphoribosyltransferase</fullName>
        <ecNumber evidence="4 10">2.4.2.9</ecNumber>
    </recommendedName>
</protein>
<keyword evidence="9" id="KW-0342">GTP-binding</keyword>
<keyword evidence="8" id="KW-0547">Nucleotide-binding</keyword>
<sequence>MAPQLRVYVPPHPVIRHWLTIAREKHTPVPLFRTAMNEMGKWLTYEAVREFLPVQPVDIETPLGTASGHLIDGSIPLAFVPILRAGLSMLEGCQSLLPTANVYHLGLVRNEETLEASCYLNRLPERFAPETRVFIVEPMMATGGSIITTLQMLTERGVDASLIRIINALCAPPALQLINQQFPAIQIYSGCIDEVVDENGWIVPGLGDAGDRSFGT</sequence>
<dbReference type="CDD" id="cd06223">
    <property type="entry name" value="PRTases_typeI"/>
    <property type="match status" value="1"/>
</dbReference>
<evidence type="ECO:0000259" key="11">
    <source>
        <dbReference type="Pfam" id="PF14681"/>
    </source>
</evidence>
<dbReference type="InterPro" id="IPR029057">
    <property type="entry name" value="PRTase-like"/>
</dbReference>
<accession>A0ABR7ZVU2</accession>
<evidence type="ECO:0000256" key="8">
    <source>
        <dbReference type="ARBA" id="ARBA00022741"/>
    </source>
</evidence>
<proteinExistence type="inferred from homology"/>
<dbReference type="RefSeq" id="WP_190402349.1">
    <property type="nucleotide sequence ID" value="NZ_JACJQB010000005.1"/>
</dbReference>
<dbReference type="Proteomes" id="UP000642094">
    <property type="component" value="Unassembled WGS sequence"/>
</dbReference>
<organism evidence="12 13">
    <name type="scientific">Pseudanabaena mucicola FACHB-723</name>
    <dbReference type="NCBI Taxonomy" id="2692860"/>
    <lineage>
        <taxon>Bacteria</taxon>
        <taxon>Bacillati</taxon>
        <taxon>Cyanobacteriota</taxon>
        <taxon>Cyanophyceae</taxon>
        <taxon>Pseudanabaenales</taxon>
        <taxon>Pseudanabaenaceae</taxon>
        <taxon>Pseudanabaena</taxon>
    </lineage>
</organism>
<dbReference type="PANTHER" id="PTHR32315">
    <property type="entry name" value="ADENINE PHOSPHORIBOSYLTRANSFERASE"/>
    <property type="match status" value="1"/>
</dbReference>
<evidence type="ECO:0000256" key="6">
    <source>
        <dbReference type="ARBA" id="ARBA00022676"/>
    </source>
</evidence>
<evidence type="ECO:0000313" key="12">
    <source>
        <dbReference type="EMBL" id="MBD2187366.1"/>
    </source>
</evidence>
<comment type="pathway">
    <text evidence="2">Pyrimidine metabolism; UMP biosynthesis via salvage pathway; UMP from uracil: step 1/1.</text>
</comment>
<dbReference type="EMBL" id="JACJQB010000005">
    <property type="protein sequence ID" value="MBD2187366.1"/>
    <property type="molecule type" value="Genomic_DNA"/>
</dbReference>
<dbReference type="GO" id="GO:0004845">
    <property type="term" value="F:uracil phosphoribosyltransferase activity"/>
    <property type="evidence" value="ECO:0007669"/>
    <property type="project" value="UniProtKB-EC"/>
</dbReference>
<evidence type="ECO:0000256" key="7">
    <source>
        <dbReference type="ARBA" id="ARBA00022679"/>
    </source>
</evidence>
<dbReference type="InterPro" id="IPR000836">
    <property type="entry name" value="PRTase_dom"/>
</dbReference>
<reference evidence="12 13" key="1">
    <citation type="journal article" date="2020" name="ISME J.">
        <title>Comparative genomics reveals insights into cyanobacterial evolution and habitat adaptation.</title>
        <authorList>
            <person name="Chen M.Y."/>
            <person name="Teng W.K."/>
            <person name="Zhao L."/>
            <person name="Hu C.X."/>
            <person name="Zhou Y.K."/>
            <person name="Han B.P."/>
            <person name="Song L.R."/>
            <person name="Shu W.S."/>
        </authorList>
    </citation>
    <scope>NUCLEOTIDE SEQUENCE [LARGE SCALE GENOMIC DNA]</scope>
    <source>
        <strain evidence="12 13">FACHB-723</strain>
    </source>
</reference>
<keyword evidence="13" id="KW-1185">Reference proteome</keyword>
<keyword evidence="6 12" id="KW-0328">Glycosyltransferase</keyword>
<comment type="caution">
    <text evidence="12">The sequence shown here is derived from an EMBL/GenBank/DDBJ whole genome shotgun (WGS) entry which is preliminary data.</text>
</comment>
<dbReference type="SUPFAM" id="SSF53271">
    <property type="entry name" value="PRTase-like"/>
    <property type="match status" value="1"/>
</dbReference>
<evidence type="ECO:0000256" key="4">
    <source>
        <dbReference type="ARBA" id="ARBA00011894"/>
    </source>
</evidence>
<evidence type="ECO:0000256" key="10">
    <source>
        <dbReference type="NCBIfam" id="TIGR01091"/>
    </source>
</evidence>
<gene>
    <name evidence="12" type="primary">upp</name>
    <name evidence="12" type="ORF">H6F41_04300</name>
</gene>
<evidence type="ECO:0000256" key="3">
    <source>
        <dbReference type="ARBA" id="ARBA00009516"/>
    </source>
</evidence>
<evidence type="ECO:0000256" key="1">
    <source>
        <dbReference type="ARBA" id="ARBA00001946"/>
    </source>
</evidence>
<keyword evidence="5" id="KW-0021">Allosteric enzyme</keyword>
<evidence type="ECO:0000256" key="2">
    <source>
        <dbReference type="ARBA" id="ARBA00005180"/>
    </source>
</evidence>
<evidence type="ECO:0000256" key="5">
    <source>
        <dbReference type="ARBA" id="ARBA00022533"/>
    </source>
</evidence>
<dbReference type="NCBIfam" id="NF001097">
    <property type="entry name" value="PRK00129.1"/>
    <property type="match status" value="1"/>
</dbReference>
<dbReference type="EC" id="2.4.2.9" evidence="4 10"/>
<keyword evidence="7 12" id="KW-0808">Transferase</keyword>
<evidence type="ECO:0000313" key="13">
    <source>
        <dbReference type="Proteomes" id="UP000642094"/>
    </source>
</evidence>
<dbReference type="NCBIfam" id="TIGR01091">
    <property type="entry name" value="upp"/>
    <property type="match status" value="1"/>
</dbReference>
<dbReference type="PANTHER" id="PTHR32315:SF4">
    <property type="entry name" value="URACIL PHOSPHORIBOSYLTRANSFERASE, CHLOROPLASTIC"/>
    <property type="match status" value="1"/>
</dbReference>